<protein>
    <submittedName>
        <fullName evidence="1">Uncharacterized protein</fullName>
    </submittedName>
</protein>
<evidence type="ECO:0000313" key="1">
    <source>
        <dbReference type="EMBL" id="BAT98424.1"/>
    </source>
</evidence>
<reference evidence="1 2" key="1">
    <citation type="journal article" date="2015" name="Sci. Rep.">
        <title>The power of single molecule real-time sequencing technology in the de novo assembly of a eukaryotic genome.</title>
        <authorList>
            <person name="Sakai H."/>
            <person name="Naito K."/>
            <person name="Ogiso-Tanaka E."/>
            <person name="Takahashi Y."/>
            <person name="Iseki K."/>
            <person name="Muto C."/>
            <person name="Satou K."/>
            <person name="Teruya K."/>
            <person name="Shiroma A."/>
            <person name="Shimoji M."/>
            <person name="Hirano T."/>
            <person name="Itoh T."/>
            <person name="Kaga A."/>
            <person name="Tomooka N."/>
        </authorList>
    </citation>
    <scope>NUCLEOTIDE SEQUENCE [LARGE SCALE GENOMIC DNA]</scope>
    <source>
        <strain evidence="2">cv. Shumari</strain>
    </source>
</reference>
<sequence length="78" mass="8916">MFPHPNTSKFAYPSELTPILSQSNYPIQTLYSSTACNKSLFHTNIAVFSRQIPEFWMVICTRFSDDRGHNRTNSLATS</sequence>
<dbReference type="AlphaFoldDB" id="A0A0S3SZP4"/>
<evidence type="ECO:0000313" key="2">
    <source>
        <dbReference type="Proteomes" id="UP000291084"/>
    </source>
</evidence>
<accession>A0A0S3SZP4</accession>
<keyword evidence="2" id="KW-1185">Reference proteome</keyword>
<dbReference type="Proteomes" id="UP000291084">
    <property type="component" value="Chromosome 9"/>
</dbReference>
<proteinExistence type="predicted"/>
<dbReference type="EMBL" id="AP015042">
    <property type="protein sequence ID" value="BAT98424.1"/>
    <property type="molecule type" value="Genomic_DNA"/>
</dbReference>
<organism evidence="1 2">
    <name type="scientific">Vigna angularis var. angularis</name>
    <dbReference type="NCBI Taxonomy" id="157739"/>
    <lineage>
        <taxon>Eukaryota</taxon>
        <taxon>Viridiplantae</taxon>
        <taxon>Streptophyta</taxon>
        <taxon>Embryophyta</taxon>
        <taxon>Tracheophyta</taxon>
        <taxon>Spermatophyta</taxon>
        <taxon>Magnoliopsida</taxon>
        <taxon>eudicotyledons</taxon>
        <taxon>Gunneridae</taxon>
        <taxon>Pentapetalae</taxon>
        <taxon>rosids</taxon>
        <taxon>fabids</taxon>
        <taxon>Fabales</taxon>
        <taxon>Fabaceae</taxon>
        <taxon>Papilionoideae</taxon>
        <taxon>50 kb inversion clade</taxon>
        <taxon>NPAAA clade</taxon>
        <taxon>indigoferoid/millettioid clade</taxon>
        <taxon>Phaseoleae</taxon>
        <taxon>Vigna</taxon>
    </lineage>
</organism>
<name>A0A0S3SZP4_PHAAN</name>
<gene>
    <name evidence="1" type="primary">Vigan.09G207900</name>
    <name evidence="1" type="ORF">VIGAN_09207900</name>
</gene>